<protein>
    <submittedName>
        <fullName evidence="1">Unnamed protein product</fullName>
    </submittedName>
</protein>
<dbReference type="Proteomes" id="UP001165120">
    <property type="component" value="Unassembled WGS sequence"/>
</dbReference>
<comment type="caution">
    <text evidence="1">The sequence shown here is derived from an EMBL/GenBank/DDBJ whole genome shotgun (WGS) entry which is preliminary data.</text>
</comment>
<accession>A0A9W6WL62</accession>
<dbReference type="AlphaFoldDB" id="A0A9W6WL62"/>
<name>A0A9W6WL62_CANBO</name>
<gene>
    <name evidence="1" type="ORF">Cboi02_000679200</name>
</gene>
<proteinExistence type="predicted"/>
<keyword evidence="2" id="KW-1185">Reference proteome</keyword>
<sequence>MGSFASKMIKFFTFLSFNSYLKDQLTKSNSPCKAMTTDQAFEYYVACKFFEKHPKFLQQRFPMFYRSDQCPTIKFISFENAVPHLMMDENTGLFHVSTFLLNIAKKYDILVLQTKDKGSYYLCRAPGYLNNFEDPSSIGYSITSLP</sequence>
<organism evidence="1 2">
    <name type="scientific">Candida boidinii</name>
    <name type="common">Yeast</name>
    <dbReference type="NCBI Taxonomy" id="5477"/>
    <lineage>
        <taxon>Eukaryota</taxon>
        <taxon>Fungi</taxon>
        <taxon>Dikarya</taxon>
        <taxon>Ascomycota</taxon>
        <taxon>Saccharomycotina</taxon>
        <taxon>Pichiomycetes</taxon>
        <taxon>Pichiales</taxon>
        <taxon>Pichiaceae</taxon>
        <taxon>Ogataea</taxon>
        <taxon>Ogataea/Candida clade</taxon>
    </lineage>
</organism>
<dbReference type="EMBL" id="BSXN01005260">
    <property type="protein sequence ID" value="GME82536.1"/>
    <property type="molecule type" value="Genomic_DNA"/>
</dbReference>
<evidence type="ECO:0000313" key="2">
    <source>
        <dbReference type="Proteomes" id="UP001165120"/>
    </source>
</evidence>
<evidence type="ECO:0000313" key="1">
    <source>
        <dbReference type="EMBL" id="GME82536.1"/>
    </source>
</evidence>
<reference evidence="1" key="1">
    <citation type="submission" date="2023-04" db="EMBL/GenBank/DDBJ databases">
        <title>Candida boidinii NBRC 10035.</title>
        <authorList>
            <person name="Ichikawa N."/>
            <person name="Sato H."/>
            <person name="Tonouchi N."/>
        </authorList>
    </citation>
    <scope>NUCLEOTIDE SEQUENCE</scope>
    <source>
        <strain evidence="1">NBRC 10035</strain>
    </source>
</reference>